<reference evidence="3 4" key="1">
    <citation type="submission" date="2023-03" db="EMBL/GenBank/DDBJ databases">
        <title>Bacillus Genome Sequencing.</title>
        <authorList>
            <person name="Dunlap C."/>
        </authorList>
    </citation>
    <scope>NUCLEOTIDE SEQUENCE [LARGE SCALE GENOMIC DNA]</scope>
    <source>
        <strain evidence="3 4">NRS-52</strain>
    </source>
</reference>
<feature type="domain" description="Polysaccharide biosynthesis protein CapD-like" evidence="2">
    <location>
        <begin position="10"/>
        <end position="293"/>
    </location>
</feature>
<evidence type="ECO:0000259" key="2">
    <source>
        <dbReference type="Pfam" id="PF02719"/>
    </source>
</evidence>
<dbReference type="InterPro" id="IPR036291">
    <property type="entry name" value="NAD(P)-bd_dom_sf"/>
</dbReference>
<dbReference type="Pfam" id="PF02719">
    <property type="entry name" value="Polysacc_synt_2"/>
    <property type="match status" value="1"/>
</dbReference>
<dbReference type="InterPro" id="IPR003869">
    <property type="entry name" value="Polysac_CapD-like"/>
</dbReference>
<dbReference type="EMBL" id="JARTLD010000034">
    <property type="protein sequence ID" value="MED5018436.1"/>
    <property type="molecule type" value="Genomic_DNA"/>
</dbReference>
<dbReference type="RefSeq" id="WP_328278707.1">
    <property type="nucleotide sequence ID" value="NZ_JARTLD010000034.1"/>
</dbReference>
<name>A0ABU6PU69_9BACL</name>
<dbReference type="PANTHER" id="PTHR43318">
    <property type="entry name" value="UDP-N-ACETYLGLUCOSAMINE 4,6-DEHYDRATASE"/>
    <property type="match status" value="1"/>
</dbReference>
<dbReference type="Gene3D" id="3.40.50.720">
    <property type="entry name" value="NAD(P)-binding Rossmann-like Domain"/>
    <property type="match status" value="1"/>
</dbReference>
<dbReference type="SUPFAM" id="SSF51735">
    <property type="entry name" value="NAD(P)-binding Rossmann-fold domains"/>
    <property type="match status" value="1"/>
</dbReference>
<dbReference type="CDD" id="cd05237">
    <property type="entry name" value="UDP_invert_4-6DH_SDR_e"/>
    <property type="match status" value="1"/>
</dbReference>
<comment type="similarity">
    <text evidence="1">Belongs to the polysaccharide synthase family.</text>
</comment>
<dbReference type="Proteomes" id="UP001343257">
    <property type="component" value="Unassembled WGS sequence"/>
</dbReference>
<comment type="caution">
    <text evidence="3">The sequence shown here is derived from an EMBL/GenBank/DDBJ whole genome shotgun (WGS) entry which is preliminary data.</text>
</comment>
<keyword evidence="4" id="KW-1185">Reference proteome</keyword>
<dbReference type="InterPro" id="IPR051203">
    <property type="entry name" value="Polysaccharide_Synthase-Rel"/>
</dbReference>
<dbReference type="PANTHER" id="PTHR43318:SF2">
    <property type="entry name" value="UDP-N-ACETYLGLUCOSAMINE 4,6-DEHYDRATASE (INVERTING)"/>
    <property type="match status" value="1"/>
</dbReference>
<protein>
    <submittedName>
        <fullName evidence="3">SDR family NAD(P)-dependent oxidoreductase</fullName>
    </submittedName>
</protein>
<evidence type="ECO:0000313" key="4">
    <source>
        <dbReference type="Proteomes" id="UP001343257"/>
    </source>
</evidence>
<evidence type="ECO:0000256" key="1">
    <source>
        <dbReference type="ARBA" id="ARBA00007430"/>
    </source>
</evidence>
<organism evidence="3 4">
    <name type="scientific">Paenibacillus chibensis</name>
    <dbReference type="NCBI Taxonomy" id="59846"/>
    <lineage>
        <taxon>Bacteria</taxon>
        <taxon>Bacillati</taxon>
        <taxon>Bacillota</taxon>
        <taxon>Bacilli</taxon>
        <taxon>Bacillales</taxon>
        <taxon>Paenibacillaceae</taxon>
        <taxon>Paenibacillus</taxon>
    </lineage>
</organism>
<proteinExistence type="inferred from homology"/>
<gene>
    <name evidence="3" type="ORF">P9847_14095</name>
</gene>
<accession>A0ABU6PU69</accession>
<evidence type="ECO:0000313" key="3">
    <source>
        <dbReference type="EMBL" id="MED5018436.1"/>
    </source>
</evidence>
<sequence>MNGLFKGKKVLLIGGTGTIGQSLLKHILADNSDVVRIFSRDEYKQFQLQQEYKEYKNIRFLIGDVRDYNRLERAMQDIDYVFHTAAMKHVPACEYNPFEAVQTNVLGTQNVIQAALACNVEKVIFTSTDKAISPTNTYGASKLMAERLIAAAQYQAGSKKTKFAAVRFGNVMGSRGSVIPLFQWQIEEKRKITVTCREMTRFMMSLKQATELTIKAMELAQGGEIFVLKMPIVHLNDLVQIIVENSSEHLNIKPDSIQIEEIGIRPGEKMFEELMTEEESVHALETDEMFIIRNSFLERREYLGAKPAEKQSYSSHGKKPLGLNELYLLLKDQDLLKLEDIK</sequence>